<keyword evidence="2" id="KW-1185">Reference proteome</keyword>
<dbReference type="Proteomes" id="UP001177021">
    <property type="component" value="Unassembled WGS sequence"/>
</dbReference>
<gene>
    <name evidence="1" type="ORF">MILVUS5_LOCUS4327</name>
</gene>
<evidence type="ECO:0000313" key="2">
    <source>
        <dbReference type="Proteomes" id="UP001177021"/>
    </source>
</evidence>
<sequence>MFNRNRDRVLSIGIQSLGYNLKSNHRIEKRVDALEQRMSKAEVAVEQLRQLVLEQQSRPPPVTVEQIRELILEQRDRCNRRRGRPRERDHHYDEEEEWTDNSTWSWDSQSQPQQTDGGNDQSFCDVEEGIHLNKLEFQPETELKVCETAVKVVTEKMRVLCTTEENDCAPTPALQSRTPPLNVVRSTTTLVRQVAPPKPPVSKNFQIIEAPVAHTQLHPSDSNQSVMVLPQRVPLPKPPDPENYVQGNGSLAKLPPSSQSLTTDSGAEISPPPQATPAKMTSRSTEQIDLTSVEKNLERRRAKKVISILGGILEKLGAKWGICEFGTSFNLMNQTHVNEVLLFEIFTNWAGAKIIELAQFKTNNLWVQKKGNSHIPIQGTEERLLYLPCGLGSLLIVIRDVKVLDVLRMSTYVISQWQYKDVKALEVLQMLTYAIAKWAFTCEYAWHAGKKIGVHIFIPNHYVGTLKDINVTKELSRPVVVSMGVGNSNLIRIDCWLKQHNNKVILSTCDAIQSGAIKQLWALAIIFQTYVLKKGHAKDLVGVAKEACQQASHNGLDVVLVDIAERRHDYEYFICDNMLEFNSSLKDMDKIGGQPMLVKKLLNPTMDSKNRENGIAPAAIVFHLTIFSIKDAVCDFIMLLDFVEETPLDILITDKYSGPSDVKKLRLKMMTAVANESNTGEMVTEQREYDANADIPIARKSIWVVVKMVLQQYDVKVVVVPLIQFLEMERGYFISKALMFATMILNSSVRIIPWDPGKFNVFKAKVDCECCWRKSYSIYGLLNWVYGKHNHFQPLPTSLNEEWQLKPEPEEALDTRRNASGEVEVLVTRKGLLGVENSWELADKMRKEFPRFLLEVKENFEGGGIDSYDKFYKRKRGQKDTANHSLIGMFPYSAREEKVNLDLID</sequence>
<reference evidence="1" key="1">
    <citation type="submission" date="2023-10" db="EMBL/GenBank/DDBJ databases">
        <authorList>
            <person name="Rodriguez Cubillos JULIANA M."/>
            <person name="De Vega J."/>
        </authorList>
    </citation>
    <scope>NUCLEOTIDE SEQUENCE</scope>
</reference>
<name>A0ACB0ILV4_TRIPR</name>
<comment type="caution">
    <text evidence="1">The sequence shown here is derived from an EMBL/GenBank/DDBJ whole genome shotgun (WGS) entry which is preliminary data.</text>
</comment>
<protein>
    <submittedName>
        <fullName evidence="1">Uncharacterized protein</fullName>
    </submittedName>
</protein>
<dbReference type="EMBL" id="CASHSV030000001">
    <property type="protein sequence ID" value="CAJ2633184.1"/>
    <property type="molecule type" value="Genomic_DNA"/>
</dbReference>
<proteinExistence type="predicted"/>
<accession>A0ACB0ILV4</accession>
<organism evidence="1 2">
    <name type="scientific">Trifolium pratense</name>
    <name type="common">Red clover</name>
    <dbReference type="NCBI Taxonomy" id="57577"/>
    <lineage>
        <taxon>Eukaryota</taxon>
        <taxon>Viridiplantae</taxon>
        <taxon>Streptophyta</taxon>
        <taxon>Embryophyta</taxon>
        <taxon>Tracheophyta</taxon>
        <taxon>Spermatophyta</taxon>
        <taxon>Magnoliopsida</taxon>
        <taxon>eudicotyledons</taxon>
        <taxon>Gunneridae</taxon>
        <taxon>Pentapetalae</taxon>
        <taxon>rosids</taxon>
        <taxon>fabids</taxon>
        <taxon>Fabales</taxon>
        <taxon>Fabaceae</taxon>
        <taxon>Papilionoideae</taxon>
        <taxon>50 kb inversion clade</taxon>
        <taxon>NPAAA clade</taxon>
        <taxon>Hologalegina</taxon>
        <taxon>IRL clade</taxon>
        <taxon>Trifolieae</taxon>
        <taxon>Trifolium</taxon>
    </lineage>
</organism>
<evidence type="ECO:0000313" key="1">
    <source>
        <dbReference type="EMBL" id="CAJ2633184.1"/>
    </source>
</evidence>